<accession>A0ABQ1MDN9</accession>
<dbReference type="NCBIfam" id="TIGR02009">
    <property type="entry name" value="PGMB-YQAB-SF"/>
    <property type="match status" value="1"/>
</dbReference>
<protein>
    <recommendedName>
        <fullName evidence="10">Beta-phosphoglucomutase</fullName>
        <ecNumber evidence="9">5.4.2.6</ecNumber>
    </recommendedName>
</protein>
<evidence type="ECO:0000256" key="2">
    <source>
        <dbReference type="ARBA" id="ARBA00006171"/>
    </source>
</evidence>
<evidence type="ECO:0000313" key="11">
    <source>
        <dbReference type="EMBL" id="GGC38823.1"/>
    </source>
</evidence>
<dbReference type="EMBL" id="BMEC01000008">
    <property type="protein sequence ID" value="GGC38823.1"/>
    <property type="molecule type" value="Genomic_DNA"/>
</dbReference>
<proteinExistence type="inferred from homology"/>
<comment type="cofactor">
    <cofactor evidence="1">
        <name>Mg(2+)</name>
        <dbReference type="ChEBI" id="CHEBI:18420"/>
    </cofactor>
</comment>
<evidence type="ECO:0000256" key="6">
    <source>
        <dbReference type="ARBA" id="ARBA00023235"/>
    </source>
</evidence>
<gene>
    <name evidence="11" type="ORF">GCM10011506_25300</name>
</gene>
<dbReference type="Proteomes" id="UP000636010">
    <property type="component" value="Unassembled WGS sequence"/>
</dbReference>
<comment type="similarity">
    <text evidence="2">Belongs to the HAD-like hydrolase superfamily. CbbY/CbbZ/Gph/YieH family.</text>
</comment>
<comment type="catalytic activity">
    <reaction evidence="8">
        <text>beta-D-glucose 1-phosphate = beta-D-glucose 6-phosphate</text>
        <dbReference type="Rhea" id="RHEA:20113"/>
        <dbReference type="ChEBI" id="CHEBI:57684"/>
        <dbReference type="ChEBI" id="CHEBI:58247"/>
        <dbReference type="EC" id="5.4.2.6"/>
    </reaction>
</comment>
<dbReference type="SFLD" id="SFLDG01129">
    <property type="entry name" value="C1.5:_HAD__Beta-PGM__Phosphata"/>
    <property type="match status" value="1"/>
</dbReference>
<organism evidence="11 12">
    <name type="scientific">Marivirga lumbricoides</name>
    <dbReference type="NCBI Taxonomy" id="1046115"/>
    <lineage>
        <taxon>Bacteria</taxon>
        <taxon>Pseudomonadati</taxon>
        <taxon>Bacteroidota</taxon>
        <taxon>Cytophagia</taxon>
        <taxon>Cytophagales</taxon>
        <taxon>Marivirgaceae</taxon>
        <taxon>Marivirga</taxon>
    </lineage>
</organism>
<dbReference type="EC" id="5.4.2.6" evidence="9"/>
<sequence length="246" mass="26829">MAEMLNQNFEAVILDMDGVITQTARLHAKAWKKMFDDFLQSRDGADFKPLNLDKDYNTFIDGIPRFDGVRSFLKSRNISLPEGGPDEDGQEPSVYSLGMRKNEIFLGLLKKEGVHVYEDTIQTVKKWKKEGLKIAVISSSKNAEYILDSAGVQNLFDVRVDGVISEKEGLSGKPAPDIFLEAAALLGAAPEKTIVVEDAIAGIKAGKSGGFGLVVGVARKGEASEMEDAKADIVVKQLTEIYSSNK</sequence>
<dbReference type="InterPro" id="IPR023214">
    <property type="entry name" value="HAD_sf"/>
</dbReference>
<dbReference type="SUPFAM" id="SSF56784">
    <property type="entry name" value="HAD-like"/>
    <property type="match status" value="1"/>
</dbReference>
<dbReference type="PRINTS" id="PR00413">
    <property type="entry name" value="HADHALOGNASE"/>
</dbReference>
<keyword evidence="3" id="KW-0597">Phosphoprotein</keyword>
<keyword evidence="6" id="KW-0413">Isomerase</keyword>
<dbReference type="SFLD" id="SFLDS00003">
    <property type="entry name" value="Haloacid_Dehalogenase"/>
    <property type="match status" value="1"/>
</dbReference>
<dbReference type="InterPro" id="IPR051600">
    <property type="entry name" value="Beta-PGM-like"/>
</dbReference>
<dbReference type="PANTHER" id="PTHR46193:SF18">
    <property type="entry name" value="HEXITOL PHOSPHATASE B"/>
    <property type="match status" value="1"/>
</dbReference>
<keyword evidence="12" id="KW-1185">Reference proteome</keyword>
<dbReference type="InterPro" id="IPR010976">
    <property type="entry name" value="B-phosphoglucomutase_hydrolase"/>
</dbReference>
<dbReference type="InterPro" id="IPR023198">
    <property type="entry name" value="PGP-like_dom2"/>
</dbReference>
<evidence type="ECO:0000256" key="1">
    <source>
        <dbReference type="ARBA" id="ARBA00001946"/>
    </source>
</evidence>
<dbReference type="Gene3D" id="1.10.150.240">
    <property type="entry name" value="Putative phosphatase, domain 2"/>
    <property type="match status" value="1"/>
</dbReference>
<evidence type="ECO:0000256" key="4">
    <source>
        <dbReference type="ARBA" id="ARBA00022723"/>
    </source>
</evidence>
<name>A0ABQ1MDN9_9BACT</name>
<comment type="caution">
    <text evidence="11">The sequence shown here is derived from an EMBL/GenBank/DDBJ whole genome shotgun (WGS) entry which is preliminary data.</text>
</comment>
<evidence type="ECO:0000256" key="7">
    <source>
        <dbReference type="ARBA" id="ARBA00023277"/>
    </source>
</evidence>
<dbReference type="Gene3D" id="3.40.50.1000">
    <property type="entry name" value="HAD superfamily/HAD-like"/>
    <property type="match status" value="1"/>
</dbReference>
<dbReference type="GO" id="GO:0016787">
    <property type="term" value="F:hydrolase activity"/>
    <property type="evidence" value="ECO:0007669"/>
    <property type="project" value="UniProtKB-KW"/>
</dbReference>
<dbReference type="InterPro" id="IPR036412">
    <property type="entry name" value="HAD-like_sf"/>
</dbReference>
<evidence type="ECO:0000256" key="9">
    <source>
        <dbReference type="ARBA" id="ARBA00044968"/>
    </source>
</evidence>
<evidence type="ECO:0000256" key="8">
    <source>
        <dbReference type="ARBA" id="ARBA00044926"/>
    </source>
</evidence>
<evidence type="ECO:0000256" key="5">
    <source>
        <dbReference type="ARBA" id="ARBA00022842"/>
    </source>
</evidence>
<dbReference type="InterPro" id="IPR006439">
    <property type="entry name" value="HAD-SF_hydro_IA"/>
</dbReference>
<dbReference type="Pfam" id="PF00702">
    <property type="entry name" value="Hydrolase"/>
    <property type="match status" value="1"/>
</dbReference>
<reference evidence="12" key="1">
    <citation type="journal article" date="2019" name="Int. J. Syst. Evol. Microbiol.">
        <title>The Global Catalogue of Microorganisms (GCM) 10K type strain sequencing project: providing services to taxonomists for standard genome sequencing and annotation.</title>
        <authorList>
            <consortium name="The Broad Institute Genomics Platform"/>
            <consortium name="The Broad Institute Genome Sequencing Center for Infectious Disease"/>
            <person name="Wu L."/>
            <person name="Ma J."/>
        </authorList>
    </citation>
    <scope>NUCLEOTIDE SEQUENCE [LARGE SCALE GENOMIC DNA]</scope>
    <source>
        <strain evidence="12">CGMCC 1.10832</strain>
    </source>
</reference>
<dbReference type="NCBIfam" id="TIGR01509">
    <property type="entry name" value="HAD-SF-IA-v3"/>
    <property type="match status" value="1"/>
</dbReference>
<keyword evidence="4" id="KW-0479">Metal-binding</keyword>
<dbReference type="PANTHER" id="PTHR46193">
    <property type="entry name" value="6-PHOSPHOGLUCONATE PHOSPHATASE"/>
    <property type="match status" value="1"/>
</dbReference>
<evidence type="ECO:0000313" key="12">
    <source>
        <dbReference type="Proteomes" id="UP000636010"/>
    </source>
</evidence>
<evidence type="ECO:0000256" key="10">
    <source>
        <dbReference type="ARBA" id="ARBA00044991"/>
    </source>
</evidence>
<keyword evidence="11" id="KW-0378">Hydrolase</keyword>
<keyword evidence="7" id="KW-0119">Carbohydrate metabolism</keyword>
<evidence type="ECO:0000256" key="3">
    <source>
        <dbReference type="ARBA" id="ARBA00022553"/>
    </source>
</evidence>
<dbReference type="RefSeq" id="WP_188463960.1">
    <property type="nucleotide sequence ID" value="NZ_BAABHU010000008.1"/>
</dbReference>
<keyword evidence="5" id="KW-0460">Magnesium</keyword>